<dbReference type="Proteomes" id="UP000000589">
    <property type="component" value="Chromosome 12"/>
</dbReference>
<dbReference type="EC" id="1.3.1.48" evidence="2"/>
<dbReference type="VEuPathDB" id="HostDB:ENSMUSG00000072946"/>
<evidence type="ECO:0007829" key="11">
    <source>
        <dbReference type="PeptideAtlas" id="D6RGL6"/>
    </source>
</evidence>
<proteinExistence type="evidence at protein level"/>
<dbReference type="GeneTree" id="ENSGT00940000156793"/>
<keyword evidence="10" id="KW-1185">Reference proteome</keyword>
<dbReference type="Gene3D" id="3.90.180.10">
    <property type="entry name" value="Medium-chain alcohol dehydrogenases, catalytic domain"/>
    <property type="match status" value="1"/>
</dbReference>
<dbReference type="Ensembl" id="ENSMUST00000123693.2">
    <property type="protein sequence ID" value="ENSMUSP00000115506.2"/>
    <property type="gene ID" value="ENSMUSG00000072946.13"/>
</dbReference>
<dbReference type="PeptideAtlas" id="D6RGL6"/>
<evidence type="ECO:0000256" key="1">
    <source>
        <dbReference type="ARBA" id="ARBA00010460"/>
    </source>
</evidence>
<evidence type="ECO:0007829" key="12">
    <source>
        <dbReference type="ProteomicsDB" id="D6RGL6"/>
    </source>
</evidence>
<dbReference type="ProteomicsDB" id="328334"/>
<organism evidence="8 10">
    <name type="scientific">Mus musculus</name>
    <name type="common">Mouse</name>
    <dbReference type="NCBI Taxonomy" id="10090"/>
    <lineage>
        <taxon>Eukaryota</taxon>
        <taxon>Metazoa</taxon>
        <taxon>Chordata</taxon>
        <taxon>Craniata</taxon>
        <taxon>Vertebrata</taxon>
        <taxon>Euteleostomi</taxon>
        <taxon>Mammalia</taxon>
        <taxon>Eutheria</taxon>
        <taxon>Euarchontoglires</taxon>
        <taxon>Glires</taxon>
        <taxon>Rodentia</taxon>
        <taxon>Myomorpha</taxon>
        <taxon>Muroidea</taxon>
        <taxon>Muridae</taxon>
        <taxon>Murinae</taxon>
        <taxon>Mus</taxon>
        <taxon>Mus</taxon>
    </lineage>
</organism>
<evidence type="ECO:0000313" key="10">
    <source>
        <dbReference type="Proteomes" id="UP000000589"/>
    </source>
</evidence>
<dbReference type="MGI" id="MGI:1916372">
    <property type="gene designation" value="Ptgr2"/>
</dbReference>
<dbReference type="GO" id="GO:0047522">
    <property type="term" value="F:15-oxoprostaglandin 13-reductase [NAD(P)+] activity"/>
    <property type="evidence" value="ECO:0007669"/>
    <property type="project" value="UniProtKB-EC"/>
</dbReference>
<reference evidence="8 10" key="1">
    <citation type="journal article" date="2009" name="PLoS Biol.">
        <title>Lineage-specific biology revealed by a finished genome assembly of the mouse.</title>
        <authorList>
            <consortium name="Mouse Genome Sequencing Consortium"/>
            <person name="Church D.M."/>
            <person name="Goodstadt L."/>
            <person name="Hillier L.W."/>
            <person name="Zody M.C."/>
            <person name="Goldstein S."/>
            <person name="She X."/>
            <person name="Bult C.J."/>
            <person name="Agarwala R."/>
            <person name="Cherry J.L."/>
            <person name="DiCuccio M."/>
            <person name="Hlavina W."/>
            <person name="Kapustin Y."/>
            <person name="Meric P."/>
            <person name="Maglott D."/>
            <person name="Birtle Z."/>
            <person name="Marques A.C."/>
            <person name="Graves T."/>
            <person name="Zhou S."/>
            <person name="Teague B."/>
            <person name="Potamousis K."/>
            <person name="Churas C."/>
            <person name="Place M."/>
            <person name="Herschleb J."/>
            <person name="Runnheim R."/>
            <person name="Forrest D."/>
            <person name="Amos-Landgraf J."/>
            <person name="Schwartz D.C."/>
            <person name="Cheng Z."/>
            <person name="Lindblad-Toh K."/>
            <person name="Eichler E.E."/>
            <person name="Ponting C.P."/>
        </authorList>
    </citation>
    <scope>NUCLEOTIDE SEQUENCE [LARGE SCALE GENOMIC DNA]</scope>
    <source>
        <strain evidence="8 10">C57BL/6J</strain>
    </source>
</reference>
<evidence type="ECO:0000259" key="7">
    <source>
        <dbReference type="Pfam" id="PF16884"/>
    </source>
</evidence>
<dbReference type="InterPro" id="IPR041694">
    <property type="entry name" value="ADH_N_2"/>
</dbReference>
<dbReference type="jPOST" id="D6RGL6"/>
<evidence type="ECO:0000256" key="6">
    <source>
        <dbReference type="ARBA" id="ARBA00049070"/>
    </source>
</evidence>
<comment type="catalytic activity">
    <reaction evidence="6">
        <text>13,14-dihydro-15-oxo-prostaglandin E1 + NADP(+) = 15-oxoprostaglandin E1 + NADPH + H(+)</text>
        <dbReference type="Rhea" id="RHEA:50584"/>
        <dbReference type="ChEBI" id="CHEBI:15378"/>
        <dbReference type="ChEBI" id="CHEBI:57401"/>
        <dbReference type="ChEBI" id="CHEBI:57783"/>
        <dbReference type="ChEBI" id="CHEBI:58349"/>
        <dbReference type="ChEBI" id="CHEBI:133408"/>
    </reaction>
    <physiologicalReaction direction="right-to-left" evidence="6">
        <dbReference type="Rhea" id="RHEA:50586"/>
    </physiologicalReaction>
</comment>
<dbReference type="AGR" id="MGI:1916372"/>
<dbReference type="ExpressionAtlas" id="D6RGL6">
    <property type="expression patterns" value="baseline and differential"/>
</dbReference>
<dbReference type="InterPro" id="IPR011032">
    <property type="entry name" value="GroES-like_sf"/>
</dbReference>
<evidence type="ECO:0000313" key="8">
    <source>
        <dbReference type="Ensembl" id="ENSMUSP00000115506.2"/>
    </source>
</evidence>
<dbReference type="HOGENOM" id="CLU_209867_0_0_1"/>
<dbReference type="SUPFAM" id="SSF50129">
    <property type="entry name" value="GroES-like"/>
    <property type="match status" value="1"/>
</dbReference>
<gene>
    <name evidence="8 9" type="primary">Ptgr2</name>
</gene>
<evidence type="ECO:0000256" key="5">
    <source>
        <dbReference type="ARBA" id="ARBA00048290"/>
    </source>
</evidence>
<protein>
    <recommendedName>
        <fullName evidence="3">15-oxoprostaglandin 13-reductase</fullName>
        <ecNumber evidence="2">1.3.1.48</ecNumber>
    </recommendedName>
    <alternativeName>
        <fullName evidence="3">15-oxoprostaglandin 13-reductase</fullName>
    </alternativeName>
</protein>
<evidence type="ECO:0000313" key="9">
    <source>
        <dbReference type="MGI" id="MGI:1916372"/>
    </source>
</evidence>
<comment type="catalytic activity">
    <reaction evidence="4">
        <text>13,14-dihydro-15-oxo-prostaglandin F1alpha + NADP(+) = 15-oxoprostaglandin F1alpha + NADPH + H(+)</text>
        <dbReference type="Rhea" id="RHEA:50592"/>
        <dbReference type="ChEBI" id="CHEBI:15378"/>
        <dbReference type="ChEBI" id="CHEBI:57783"/>
        <dbReference type="ChEBI" id="CHEBI:58349"/>
        <dbReference type="ChEBI" id="CHEBI:79072"/>
        <dbReference type="ChEBI" id="CHEBI:133411"/>
    </reaction>
    <physiologicalReaction direction="right-to-left" evidence="4">
        <dbReference type="Rhea" id="RHEA:50594"/>
    </physiologicalReaction>
</comment>
<evidence type="ECO:0007829" key="13">
    <source>
        <dbReference type="PubMed" id="21183079"/>
    </source>
</evidence>
<accession>D6RGL6</accession>
<comment type="similarity">
    <text evidence="1">Belongs to the NADP-dependent oxidoreductase L4BD family.</text>
</comment>
<evidence type="ECO:0000256" key="3">
    <source>
        <dbReference type="ARBA" id="ARBA00033119"/>
    </source>
</evidence>
<evidence type="ECO:0000256" key="2">
    <source>
        <dbReference type="ARBA" id="ARBA00011981"/>
    </source>
</evidence>
<dbReference type="SMR" id="D6RGL6"/>
<reference evidence="8" key="5">
    <citation type="submission" date="2025-09" db="UniProtKB">
        <authorList>
            <consortium name="Ensembl"/>
        </authorList>
    </citation>
    <scope>IDENTIFICATION</scope>
    <source>
        <strain evidence="8">C57BL/6J</strain>
    </source>
</reference>
<dbReference type="AlphaFoldDB" id="D6RGL6"/>
<keyword evidence="11 12" id="KW-1267">Proteomics identification</keyword>
<dbReference type="Pfam" id="PF16884">
    <property type="entry name" value="ADH_N_2"/>
    <property type="match status" value="1"/>
</dbReference>
<reference evidence="13" key="2">
    <citation type="journal article" date="2010" name="Cell">
        <title>A tissue-specific atlas of mouse protein phosphorylation and expression.</title>
        <authorList>
            <person name="Huttlin E.L."/>
            <person name="Jedrychowski M.P."/>
            <person name="Elias J.E."/>
            <person name="Goswami T."/>
            <person name="Rad R."/>
            <person name="Beausoleil S.A."/>
            <person name="Villen J."/>
            <person name="Haas W."/>
            <person name="Sowa M.E."/>
            <person name="Gygi S.P."/>
        </authorList>
    </citation>
    <scope>IDENTIFICATION BY MASS SPECTROMETRY [LARGE SCALE ANALYSIS]</scope>
</reference>
<feature type="domain" description="Oxidoreductase N-terminal" evidence="7">
    <location>
        <begin position="5"/>
        <end position="52"/>
    </location>
</feature>
<name>D6RGL6_MOUSE</name>
<dbReference type="Bgee" id="ENSMUSG00000072946">
    <property type="expression patterns" value="Expressed in interventricular septum and 248 other cell types or tissues"/>
</dbReference>
<reference evidence="8" key="4">
    <citation type="submission" date="2025-08" db="UniProtKB">
        <authorList>
            <consortium name="Ensembl"/>
        </authorList>
    </citation>
    <scope>IDENTIFICATION</scope>
    <source>
        <strain evidence="8">C57BL/6J</strain>
    </source>
</reference>
<evidence type="ECO:0000256" key="4">
    <source>
        <dbReference type="ARBA" id="ARBA00047878"/>
    </source>
</evidence>
<reference evidence="8 10" key="3">
    <citation type="journal article" date="2011" name="PLoS Biol.">
        <title>Modernizing reference genome assemblies.</title>
        <authorList>
            <person name="Church D.M."/>
            <person name="Schneider V.A."/>
            <person name="Graves T."/>
            <person name="Auger K."/>
            <person name="Cunningham F."/>
            <person name="Bouk N."/>
            <person name="Chen H.C."/>
            <person name="Agarwala R."/>
            <person name="McLaren W.M."/>
            <person name="Ritchie G.R."/>
            <person name="Albracht D."/>
            <person name="Kremitzki M."/>
            <person name="Rock S."/>
            <person name="Kotkiewicz H."/>
            <person name="Kremitzki C."/>
            <person name="Wollam A."/>
            <person name="Trani L."/>
            <person name="Fulton L."/>
            <person name="Fulton R."/>
            <person name="Matthews L."/>
            <person name="Whitehead S."/>
            <person name="Chow W."/>
            <person name="Torrance J."/>
            <person name="Dunn M."/>
            <person name="Harden G."/>
            <person name="Threadgold G."/>
            <person name="Wood J."/>
            <person name="Collins J."/>
            <person name="Heath P."/>
            <person name="Griffiths G."/>
            <person name="Pelan S."/>
            <person name="Grafham D."/>
            <person name="Eichler E.E."/>
            <person name="Weinstock G."/>
            <person name="Mardis E.R."/>
            <person name="Wilson R.K."/>
            <person name="Howe K."/>
            <person name="Flicek P."/>
            <person name="Hubbard T."/>
        </authorList>
    </citation>
    <scope>NUCLEOTIDE SEQUENCE [LARGE SCALE GENOMIC DNA]</scope>
    <source>
        <strain evidence="8 10">C57BL/6J</strain>
    </source>
</reference>
<comment type="catalytic activity">
    <reaction evidence="5">
        <text>13,14-dihydro-15-oxo-PGF2alpha + NADP(+) = 15-oxoprostaglandin F2alpha + NADPH + H(+)</text>
        <dbReference type="Rhea" id="RHEA:50588"/>
        <dbReference type="ChEBI" id="CHEBI:15378"/>
        <dbReference type="ChEBI" id="CHEBI:57783"/>
        <dbReference type="ChEBI" id="CHEBI:58349"/>
        <dbReference type="ChEBI" id="CHEBI:133374"/>
        <dbReference type="ChEBI" id="CHEBI:133409"/>
    </reaction>
    <physiologicalReaction direction="right-to-left" evidence="5">
        <dbReference type="Rhea" id="RHEA:50590"/>
    </physiologicalReaction>
</comment>
<sequence length="56" mass="6334">MIIQRVVLNSRPGKNGNPVAENFRVEEFSLPDALNEGQVQVRTLYLSVDPYMLLTT</sequence>